<dbReference type="Gene3D" id="3.90.1150.30">
    <property type="match status" value="1"/>
</dbReference>
<evidence type="ECO:0000313" key="2">
    <source>
        <dbReference type="Proteomes" id="UP000199506"/>
    </source>
</evidence>
<keyword evidence="1" id="KW-0238">DNA-binding</keyword>
<dbReference type="GO" id="GO:0003677">
    <property type="term" value="F:DNA binding"/>
    <property type="evidence" value="ECO:0007669"/>
    <property type="project" value="UniProtKB-KW"/>
</dbReference>
<dbReference type="InterPro" id="IPR058532">
    <property type="entry name" value="YjbR/MT2646/Rv2570-like"/>
</dbReference>
<dbReference type="EMBL" id="FOAK01000002">
    <property type="protein sequence ID" value="SEK48216.1"/>
    <property type="molecule type" value="Genomic_DNA"/>
</dbReference>
<dbReference type="Proteomes" id="UP000199506">
    <property type="component" value="Unassembled WGS sequence"/>
</dbReference>
<dbReference type="InterPro" id="IPR007351">
    <property type="entry name" value="YjbR"/>
</dbReference>
<dbReference type="SUPFAM" id="SSF142906">
    <property type="entry name" value="YjbR-like"/>
    <property type="match status" value="1"/>
</dbReference>
<dbReference type="InterPro" id="IPR038056">
    <property type="entry name" value="YjbR-like_sf"/>
</dbReference>
<gene>
    <name evidence="1" type="ORF">SAMN05216439_1024</name>
</gene>
<sequence>MNRDDLEDYIEDNYSAEPEFPWLKFPNYEVFRHDDNRKWFALIMDVSKSKLGLDGDEILDVVNFKCDQILIDSLTTEPGFFPAYHMNKENWITVALDGSVSDEKIIMLLDISFELTASNKKID</sequence>
<dbReference type="PANTHER" id="PTHR35145">
    <property type="entry name" value="CYTOPLASMIC PROTEIN-RELATED"/>
    <property type="match status" value="1"/>
</dbReference>
<evidence type="ECO:0000313" key="1">
    <source>
        <dbReference type="EMBL" id="SEK48216.1"/>
    </source>
</evidence>
<proteinExistence type="predicted"/>
<dbReference type="AlphaFoldDB" id="A0A1H7HCQ6"/>
<dbReference type="PANTHER" id="PTHR35145:SF1">
    <property type="entry name" value="CYTOPLASMIC PROTEIN"/>
    <property type="match status" value="1"/>
</dbReference>
<dbReference type="RefSeq" id="WP_069573024.1">
    <property type="nucleotide sequence ID" value="NZ_FOAK01000002.1"/>
</dbReference>
<dbReference type="Pfam" id="PF04237">
    <property type="entry name" value="YjbR"/>
    <property type="match status" value="1"/>
</dbReference>
<protein>
    <submittedName>
        <fullName evidence="1">Predicted DNA-binding protein, MmcQ/YjbR family</fullName>
    </submittedName>
</protein>
<organism evidence="1 2">
    <name type="scientific">Methanobrevibacter gottschalkii</name>
    <dbReference type="NCBI Taxonomy" id="190974"/>
    <lineage>
        <taxon>Archaea</taxon>
        <taxon>Methanobacteriati</taxon>
        <taxon>Methanobacteriota</taxon>
        <taxon>Methanomada group</taxon>
        <taxon>Methanobacteria</taxon>
        <taxon>Methanobacteriales</taxon>
        <taxon>Methanobacteriaceae</taxon>
        <taxon>Methanobrevibacter</taxon>
    </lineage>
</organism>
<accession>A0A1H7HCQ6</accession>
<dbReference type="STRING" id="190974.SAMN05216439_1024"/>
<reference evidence="1 2" key="1">
    <citation type="submission" date="2016-10" db="EMBL/GenBank/DDBJ databases">
        <authorList>
            <person name="de Groot N.N."/>
        </authorList>
    </citation>
    <scope>NUCLEOTIDE SEQUENCE [LARGE SCALE GENOMIC DNA]</scope>
    <source>
        <strain evidence="1 2">DSM 11978</strain>
    </source>
</reference>
<name>A0A1H7HCQ6_9EURY</name>